<evidence type="ECO:0000313" key="8">
    <source>
        <dbReference type="EMBL" id="MVB11688.1"/>
    </source>
</evidence>
<dbReference type="InterPro" id="IPR020084">
    <property type="entry name" value="NUDIX_hydrolase_CS"/>
</dbReference>
<dbReference type="Pfam" id="PF00293">
    <property type="entry name" value="NUDIX"/>
    <property type="match status" value="1"/>
</dbReference>
<comment type="similarity">
    <text evidence="1 6">Belongs to the Nudix hydrolase family.</text>
</comment>
<dbReference type="GO" id="GO:0004081">
    <property type="term" value="F:bis(5'-nucleosyl)-tetraphosphatase (asymmetrical) activity"/>
    <property type="evidence" value="ECO:0007669"/>
    <property type="project" value="TreeGrafter"/>
</dbReference>
<evidence type="ECO:0000259" key="7">
    <source>
        <dbReference type="PROSITE" id="PS51462"/>
    </source>
</evidence>
<dbReference type="RefSeq" id="WP_066643898.1">
    <property type="nucleotide sequence ID" value="NZ_VWXL01000069.1"/>
</dbReference>
<evidence type="ECO:0000313" key="9">
    <source>
        <dbReference type="Proteomes" id="UP000469440"/>
    </source>
</evidence>
<dbReference type="Proteomes" id="UP000469440">
    <property type="component" value="Unassembled WGS sequence"/>
</dbReference>
<dbReference type="PANTHER" id="PTHR21340:SF0">
    <property type="entry name" value="BIS(5'-NUCLEOSYL)-TETRAPHOSPHATASE [ASYMMETRICAL]"/>
    <property type="match status" value="1"/>
</dbReference>
<dbReference type="PROSITE" id="PS00893">
    <property type="entry name" value="NUDIX_BOX"/>
    <property type="match status" value="1"/>
</dbReference>
<dbReference type="OrthoDB" id="9816289at2"/>
<evidence type="ECO:0000256" key="2">
    <source>
        <dbReference type="ARBA" id="ARBA00018911"/>
    </source>
</evidence>
<dbReference type="PANTHER" id="PTHR21340">
    <property type="entry name" value="DIADENOSINE 5,5-P1,P4-TETRAPHOSPHATE PYROPHOSPHOHYDROLASE MUTT"/>
    <property type="match status" value="1"/>
</dbReference>
<keyword evidence="9" id="KW-1185">Reference proteome</keyword>
<keyword evidence="4 6" id="KW-0378">Hydrolase</keyword>
<dbReference type="PRINTS" id="PR00502">
    <property type="entry name" value="NUDIXFAMILY"/>
</dbReference>
<evidence type="ECO:0000256" key="6">
    <source>
        <dbReference type="RuleBase" id="RU003476"/>
    </source>
</evidence>
<name>A0A6N8I197_9FIRM</name>
<dbReference type="InterPro" id="IPR051325">
    <property type="entry name" value="Nudix_hydrolase_domain"/>
</dbReference>
<dbReference type="PROSITE" id="PS51462">
    <property type="entry name" value="NUDIX"/>
    <property type="match status" value="1"/>
</dbReference>
<evidence type="ECO:0000256" key="5">
    <source>
        <dbReference type="ARBA" id="ARBA00032644"/>
    </source>
</evidence>
<dbReference type="InterPro" id="IPR003565">
    <property type="entry name" value="Tetra_PHTase"/>
</dbReference>
<accession>A0A6N8I197</accession>
<dbReference type="InterPro" id="IPR015797">
    <property type="entry name" value="NUDIX_hydrolase-like_dom_sf"/>
</dbReference>
<dbReference type="EMBL" id="VWXL01000069">
    <property type="protein sequence ID" value="MVB11688.1"/>
    <property type="molecule type" value="Genomic_DNA"/>
</dbReference>
<proteinExistence type="inferred from homology"/>
<dbReference type="InterPro" id="IPR000086">
    <property type="entry name" value="NUDIX_hydrolase_dom"/>
</dbReference>
<sequence>MKQEKSCGAVVFLRTGGEIRYLLIRHVNGGHWSFPKGHVENGETEAQTALREIREETGLRVALDTGFRRVASYSPSAGVWKDVVYFVAEAGDSRLKTQAEEILEAGWYPFHEAKKRITYQNDADLLESAADYLKNQIQGSKT</sequence>
<dbReference type="CDD" id="cd03428">
    <property type="entry name" value="NUDIX_Ap4A_Nudt2"/>
    <property type="match status" value="1"/>
</dbReference>
<evidence type="ECO:0000256" key="4">
    <source>
        <dbReference type="ARBA" id="ARBA00022801"/>
    </source>
</evidence>
<gene>
    <name evidence="8" type="ORF">CAFE_24110</name>
</gene>
<protein>
    <recommendedName>
        <fullName evidence="2">Bis(5'-nucleosyl)-tetraphosphatase [asymmetrical]</fullName>
    </recommendedName>
    <alternativeName>
        <fullName evidence="5">Diadenosine 5',5'''-P1,P4-tetraphosphate asymmetrical hydrolase</fullName>
    </alternativeName>
</protein>
<dbReference type="GO" id="GO:0006167">
    <property type="term" value="P:AMP biosynthetic process"/>
    <property type="evidence" value="ECO:0007669"/>
    <property type="project" value="TreeGrafter"/>
</dbReference>
<dbReference type="AlphaFoldDB" id="A0A6N8I197"/>
<organism evidence="8 9">
    <name type="scientific">Caproicibacter fermentans</name>
    <dbReference type="NCBI Taxonomy" id="2576756"/>
    <lineage>
        <taxon>Bacteria</taxon>
        <taxon>Bacillati</taxon>
        <taxon>Bacillota</taxon>
        <taxon>Clostridia</taxon>
        <taxon>Eubacteriales</taxon>
        <taxon>Acutalibacteraceae</taxon>
        <taxon>Caproicibacter</taxon>
    </lineage>
</organism>
<evidence type="ECO:0000256" key="3">
    <source>
        <dbReference type="ARBA" id="ARBA00022741"/>
    </source>
</evidence>
<feature type="domain" description="Nudix hydrolase" evidence="7">
    <location>
        <begin position="2"/>
        <end position="130"/>
    </location>
</feature>
<evidence type="ECO:0000256" key="1">
    <source>
        <dbReference type="ARBA" id="ARBA00005582"/>
    </source>
</evidence>
<keyword evidence="3" id="KW-0547">Nucleotide-binding</keyword>
<dbReference type="GO" id="GO:0000166">
    <property type="term" value="F:nucleotide binding"/>
    <property type="evidence" value="ECO:0007669"/>
    <property type="project" value="UniProtKB-KW"/>
</dbReference>
<reference evidence="8 9" key="1">
    <citation type="submission" date="2019-09" db="EMBL/GenBank/DDBJ databases">
        <title>Genome sequence of Clostridium sp. EA1.</title>
        <authorList>
            <person name="Poehlein A."/>
            <person name="Bengelsdorf F.R."/>
            <person name="Daniel R."/>
        </authorList>
    </citation>
    <scope>NUCLEOTIDE SEQUENCE [LARGE SCALE GENOMIC DNA]</scope>
    <source>
        <strain evidence="8 9">EA1</strain>
    </source>
</reference>
<comment type="caution">
    <text evidence="8">The sequence shown here is derived from an EMBL/GenBank/DDBJ whole genome shotgun (WGS) entry which is preliminary data.</text>
</comment>
<dbReference type="InterPro" id="IPR020476">
    <property type="entry name" value="Nudix_hydrolase"/>
</dbReference>
<dbReference type="Gene3D" id="3.90.79.10">
    <property type="entry name" value="Nucleoside Triphosphate Pyrophosphohydrolase"/>
    <property type="match status" value="1"/>
</dbReference>
<dbReference type="GO" id="GO:0006754">
    <property type="term" value="P:ATP biosynthetic process"/>
    <property type="evidence" value="ECO:0007669"/>
    <property type="project" value="TreeGrafter"/>
</dbReference>
<dbReference type="SUPFAM" id="SSF55811">
    <property type="entry name" value="Nudix"/>
    <property type="match status" value="1"/>
</dbReference>